<dbReference type="AlphaFoldDB" id="A0A101M344"/>
<accession>A0A101M344</accession>
<protein>
    <submittedName>
        <fullName evidence="1">Uncharacterized protein</fullName>
    </submittedName>
</protein>
<name>A0A101M344_PICGL</name>
<dbReference type="EMBL" id="LKAM01000001">
    <property type="protein sequence ID" value="KUM50176.1"/>
    <property type="molecule type" value="Genomic_DNA"/>
</dbReference>
<proteinExistence type="predicted"/>
<organism evidence="1">
    <name type="scientific">Picea glauca</name>
    <name type="common">White spruce</name>
    <name type="synonym">Pinus glauca</name>
    <dbReference type="NCBI Taxonomy" id="3330"/>
    <lineage>
        <taxon>Eukaryota</taxon>
        <taxon>Viridiplantae</taxon>
        <taxon>Streptophyta</taxon>
        <taxon>Embryophyta</taxon>
        <taxon>Tracheophyta</taxon>
        <taxon>Spermatophyta</taxon>
        <taxon>Pinopsida</taxon>
        <taxon>Pinidae</taxon>
        <taxon>Conifers I</taxon>
        <taxon>Pinales</taxon>
        <taxon>Pinaceae</taxon>
        <taxon>Picea</taxon>
    </lineage>
</organism>
<gene>
    <name evidence="1" type="ORF">ABT39_MTgene19</name>
</gene>
<keyword evidence="1" id="KW-0496">Mitochondrion</keyword>
<comment type="caution">
    <text evidence="1">The sequence shown here is derived from an EMBL/GenBank/DDBJ whole genome shotgun (WGS) entry which is preliminary data.</text>
</comment>
<reference evidence="1" key="1">
    <citation type="journal article" date="2015" name="Genome Biol. Evol.">
        <title>Organellar Genomes of White Spruce (Picea glauca): Assembly and Annotation.</title>
        <authorList>
            <person name="Jackman S.D."/>
            <person name="Warren R.L."/>
            <person name="Gibb E.A."/>
            <person name="Vandervalk B.P."/>
            <person name="Mohamadi H."/>
            <person name="Chu J."/>
            <person name="Raymond A."/>
            <person name="Pleasance S."/>
            <person name="Coope R."/>
            <person name="Wildung M.R."/>
            <person name="Ritland C.E."/>
            <person name="Bousquet J."/>
            <person name="Jones S.J."/>
            <person name="Bohlmann J."/>
            <person name="Birol I."/>
        </authorList>
    </citation>
    <scope>NUCLEOTIDE SEQUENCE [LARGE SCALE GENOMIC DNA]</scope>
    <source>
        <tissue evidence="1">Flushing bud</tissue>
    </source>
</reference>
<sequence>MFAYMVCSLSPSVAWRVPNQCVFLPTWCVTAYPRCGQLGLASALLIGSLINYPFSQRSRPMCVRFHSVFPPNPFSFWP</sequence>
<evidence type="ECO:0000313" key="1">
    <source>
        <dbReference type="EMBL" id="KUM50176.1"/>
    </source>
</evidence>
<geneLocation type="mitochondrion" evidence="1"/>